<dbReference type="OrthoDB" id="9948736at2"/>
<proteinExistence type="predicted"/>
<evidence type="ECO:0000313" key="2">
    <source>
        <dbReference type="EMBL" id="QCQ43452.1"/>
    </source>
</evidence>
<dbReference type="EMBL" id="QRZH01000009">
    <property type="protein sequence ID" value="RGV53201.1"/>
    <property type="molecule type" value="Genomic_DNA"/>
</dbReference>
<dbReference type="AlphaFoldDB" id="A0A0I9SC25"/>
<dbReference type="EMBL" id="QRJE01000039">
    <property type="protein sequence ID" value="RHH06842.1"/>
    <property type="molecule type" value="Genomic_DNA"/>
</dbReference>
<dbReference type="EMBL" id="JMZZ02000099">
    <property type="protein sequence ID" value="KFX75536.1"/>
    <property type="molecule type" value="Genomic_DNA"/>
</dbReference>
<dbReference type="Proteomes" id="UP000266644">
    <property type="component" value="Unassembled WGS sequence"/>
</dbReference>
<evidence type="ECO:0000313" key="7">
    <source>
        <dbReference type="Proteomes" id="UP000286270"/>
    </source>
</evidence>
<gene>
    <name evidence="4" type="ORF">DW228_20315</name>
    <name evidence="3" type="ORF">DWW08_12440</name>
    <name evidence="2" type="ORF">EC80_000435</name>
    <name evidence="1" type="ORF">EE52_0206440</name>
</gene>
<dbReference type="PATRIC" id="fig|817.51.peg.3515"/>
<organism evidence="1">
    <name type="scientific">Bacteroides fragilis</name>
    <dbReference type="NCBI Taxonomy" id="817"/>
    <lineage>
        <taxon>Bacteria</taxon>
        <taxon>Pseudomonadati</taxon>
        <taxon>Bacteroidota</taxon>
        <taxon>Bacteroidia</taxon>
        <taxon>Bacteroidales</taxon>
        <taxon>Bacteroidaceae</taxon>
        <taxon>Bacteroides</taxon>
    </lineage>
</organism>
<name>A0A0I9SC25_BACFG</name>
<evidence type="ECO:0000313" key="6">
    <source>
        <dbReference type="Proteomes" id="UP000266644"/>
    </source>
</evidence>
<dbReference type="EMBL" id="CP036546">
    <property type="protein sequence ID" value="QCQ43452.1"/>
    <property type="molecule type" value="Genomic_DNA"/>
</dbReference>
<dbReference type="RefSeq" id="WP_032536762.1">
    <property type="nucleotide sequence ID" value="NZ_CAEUHN010000001.1"/>
</dbReference>
<dbReference type="Proteomes" id="UP000286270">
    <property type="component" value="Unassembled WGS sequence"/>
</dbReference>
<evidence type="ECO:0000313" key="4">
    <source>
        <dbReference type="EMBL" id="RHH06842.1"/>
    </source>
</evidence>
<reference evidence="2 5" key="4">
    <citation type="submission" date="2019-03" db="EMBL/GenBank/DDBJ databases">
        <title>Complete genome assembly of MDR B. fragilis.</title>
        <authorList>
            <person name="Sydenham T.V."/>
            <person name="Hasman H."/>
            <person name="Justesen U.S."/>
        </authorList>
    </citation>
    <scope>NUCLEOTIDE SEQUENCE [LARGE SCALE GENOMIC DNA]</scope>
    <source>
        <strain evidence="2 5">DCMSKEJBY0001B</strain>
    </source>
</reference>
<protein>
    <submittedName>
        <fullName evidence="1">Uncharacterized protein</fullName>
    </submittedName>
</protein>
<reference evidence="1" key="2">
    <citation type="submission" date="2014-07" db="EMBL/GenBank/DDBJ databases">
        <title>Genetics and epidemiology of antimicrobial resistance in B. fragilis group.</title>
        <authorList>
            <person name="Sydenham T.V."/>
            <person name="Hasman H."/>
            <person name="Kemp M."/>
            <person name="Justesen U.S."/>
        </authorList>
    </citation>
    <scope>NUCLEOTIDE SEQUENCE [LARGE SCALE GENOMIC DNA]</scope>
    <source>
        <strain evidence="1">DCMOUH0018B</strain>
    </source>
</reference>
<reference evidence="6 7" key="3">
    <citation type="submission" date="2018-08" db="EMBL/GenBank/DDBJ databases">
        <title>A genome reference for cultivated species of the human gut microbiota.</title>
        <authorList>
            <person name="Zou Y."/>
            <person name="Xue W."/>
            <person name="Luo G."/>
        </authorList>
    </citation>
    <scope>NUCLEOTIDE SEQUENCE [LARGE SCALE GENOMIC DNA]</scope>
    <source>
        <strain evidence="3 7">AF14-26</strain>
        <strain evidence="4 6">AM18-6</strain>
    </source>
</reference>
<evidence type="ECO:0000313" key="1">
    <source>
        <dbReference type="EMBL" id="KFX75536.1"/>
    </source>
</evidence>
<dbReference type="Proteomes" id="UP000036847">
    <property type="component" value="Chromosome"/>
</dbReference>
<reference evidence="1" key="1">
    <citation type="book" date="2014" name="THE 24TH EUROPEAN CONGRESS OF CLINICAL MICROBIOLOGY AND INFECTIOUS DISEASES" publisher="ECCMID 2014" city="Barcelona, Spain">
        <title>Identification of resistance genes in three multidrug-resistant Bacteroides fragilis isolates by whole genome sequencing.</title>
        <editorList>
            <person name="Unknown"/>
            <person name="A."/>
        </editorList>
        <authorList>
            <person name="Sydenham T.V."/>
            <person name="Hasman H."/>
            <person name="Wang M."/>
            <person name="Soki J."/>
            <person name="Nagy E."/>
            <person name="Justesen U.S."/>
        </authorList>
    </citation>
    <scope>NUCLEOTIDE SEQUENCE</scope>
    <source>
        <strain evidence="1">DCMOUH0018B</strain>
        <strain evidence="2">DCMSKEJBY0001B</strain>
    </source>
</reference>
<accession>A0A0I9SC25</accession>
<evidence type="ECO:0000313" key="3">
    <source>
        <dbReference type="EMBL" id="RGV53201.1"/>
    </source>
</evidence>
<sequence>MIRSYIIDAKLQNINTCQASLTRYIYEKELFGKLRGGVFKPLDYSTIKTYINSLWKEVEKENTKPKINRRNTYNEFY</sequence>
<evidence type="ECO:0000313" key="5">
    <source>
        <dbReference type="Proteomes" id="UP000036847"/>
    </source>
</evidence>